<accession>A0A4U1B4N8</accession>
<comment type="caution">
    <text evidence="3">The sequence shown here is derived from an EMBL/GenBank/DDBJ whole genome shotgun (WGS) entry which is preliminary data.</text>
</comment>
<evidence type="ECO:0000256" key="2">
    <source>
        <dbReference type="SAM" id="Coils"/>
    </source>
</evidence>
<evidence type="ECO:0000313" key="4">
    <source>
        <dbReference type="Proteomes" id="UP000307999"/>
    </source>
</evidence>
<dbReference type="InterPro" id="IPR014319">
    <property type="entry name" value="Phageshock_PspA"/>
</dbReference>
<dbReference type="GO" id="GO:0009271">
    <property type="term" value="P:phage shock"/>
    <property type="evidence" value="ECO:0007669"/>
    <property type="project" value="TreeGrafter"/>
</dbReference>
<dbReference type="GO" id="GO:0005829">
    <property type="term" value="C:cytosol"/>
    <property type="evidence" value="ECO:0007669"/>
    <property type="project" value="TreeGrafter"/>
</dbReference>
<dbReference type="RefSeq" id="WP_136735790.1">
    <property type="nucleotide sequence ID" value="NZ_SWDB01000021.1"/>
</dbReference>
<dbReference type="OrthoDB" id="9779630at2"/>
<comment type="similarity">
    <text evidence="1">Belongs to the PspA/Vipp/IM30 family.</text>
</comment>
<dbReference type="InterPro" id="IPR007157">
    <property type="entry name" value="PspA_VIPP1"/>
</dbReference>
<dbReference type="AlphaFoldDB" id="A0A4U1B4N8"/>
<proteinExistence type="inferred from homology"/>
<dbReference type="Pfam" id="PF04012">
    <property type="entry name" value="PspA_IM30"/>
    <property type="match status" value="1"/>
</dbReference>
<dbReference type="NCBIfam" id="TIGR02977">
    <property type="entry name" value="phageshock_pspA"/>
    <property type="match status" value="1"/>
</dbReference>
<keyword evidence="2" id="KW-0175">Coiled coil</keyword>
<reference evidence="3 4" key="1">
    <citation type="submission" date="2019-04" db="EMBL/GenBank/DDBJ databases">
        <title>Thalassotalea guangxiensis sp. nov., isolated from sediment of the coastal wetland.</title>
        <authorList>
            <person name="Zheng S."/>
            <person name="Zhang D."/>
        </authorList>
    </citation>
    <scope>NUCLEOTIDE SEQUENCE [LARGE SCALE GENOMIC DNA]</scope>
    <source>
        <strain evidence="3 4">ZS-4</strain>
    </source>
</reference>
<gene>
    <name evidence="3" type="primary">pspA</name>
    <name evidence="3" type="ORF">E8M12_08865</name>
</gene>
<dbReference type="EMBL" id="SWDB01000021">
    <property type="protein sequence ID" value="TKB45304.1"/>
    <property type="molecule type" value="Genomic_DNA"/>
</dbReference>
<organism evidence="3 4">
    <name type="scientific">Thalassotalea mangrovi</name>
    <dbReference type="NCBI Taxonomy" id="2572245"/>
    <lineage>
        <taxon>Bacteria</taxon>
        <taxon>Pseudomonadati</taxon>
        <taxon>Pseudomonadota</taxon>
        <taxon>Gammaproteobacteria</taxon>
        <taxon>Alteromonadales</taxon>
        <taxon>Colwelliaceae</taxon>
        <taxon>Thalassotalea</taxon>
    </lineage>
</organism>
<sequence>MGMFSRLTDIINANINSLLDKAEDPEKMIRLIIQEMEETLVEVRTSAAKQIAEKKTLTRQLRVQTEKANQWQEKAELAISKGRDDLARQALLAKQQCQPVITDIETQLAQVEELLESIQNDSNRLQEKLQEAKQRQEACLKRQQSAQVRLKVRETVKFEQIDDAILRFEKFQQKVDGLEAQVEAYDMTEAKNLQAQFDELEAEDSIEQELQAMKKKVANG</sequence>
<dbReference type="PANTHER" id="PTHR31088">
    <property type="entry name" value="MEMBRANE-ASSOCIATED PROTEIN VIPP1, CHLOROPLASTIC"/>
    <property type="match status" value="1"/>
</dbReference>
<protein>
    <submittedName>
        <fullName evidence="3">Phage shock protein PspA</fullName>
    </submittedName>
</protein>
<feature type="coiled-coil region" evidence="2">
    <location>
        <begin position="101"/>
        <end position="210"/>
    </location>
</feature>
<keyword evidence="4" id="KW-1185">Reference proteome</keyword>
<dbReference type="PANTHER" id="PTHR31088:SF6">
    <property type="entry name" value="PHAGE SHOCK PROTEIN A"/>
    <property type="match status" value="1"/>
</dbReference>
<evidence type="ECO:0000256" key="1">
    <source>
        <dbReference type="ARBA" id="ARBA00043985"/>
    </source>
</evidence>
<dbReference type="Proteomes" id="UP000307999">
    <property type="component" value="Unassembled WGS sequence"/>
</dbReference>
<name>A0A4U1B4N8_9GAMM</name>
<evidence type="ECO:0000313" key="3">
    <source>
        <dbReference type="EMBL" id="TKB45304.1"/>
    </source>
</evidence>